<reference evidence="1" key="1">
    <citation type="submission" date="2022-07" db="EMBL/GenBank/DDBJ databases">
        <title>Phylogenomic reconstructions and comparative analyses of Kickxellomycotina fungi.</title>
        <authorList>
            <person name="Reynolds N.K."/>
            <person name="Stajich J.E."/>
            <person name="Barry K."/>
            <person name="Grigoriev I.V."/>
            <person name="Crous P."/>
            <person name="Smith M.E."/>
        </authorList>
    </citation>
    <scope>NUCLEOTIDE SEQUENCE</scope>
    <source>
        <strain evidence="1">RSA 861</strain>
    </source>
</reference>
<keyword evidence="2" id="KW-1185">Reference proteome</keyword>
<gene>
    <name evidence="1" type="ORF">IWQ60_000609</name>
</gene>
<name>A0A9W8AI56_9FUNG</name>
<comment type="caution">
    <text evidence="1">The sequence shown here is derived from an EMBL/GenBank/DDBJ whole genome shotgun (WGS) entry which is preliminary data.</text>
</comment>
<sequence length="131" mass="15007">MFRYAQLRSRLARLQKSLRYMKDKHRHYEVNGTIPVELIYGYYHLYLYIMRSALAATLDVPVMREHVKLQGGSYQAELAALQTTIGELSRILTRRSGDIVKILQGVDPADEETDIPDANQALLAMLQTDPQ</sequence>
<dbReference type="Proteomes" id="UP001150569">
    <property type="component" value="Unassembled WGS sequence"/>
</dbReference>
<evidence type="ECO:0000313" key="1">
    <source>
        <dbReference type="EMBL" id="KAJ1930066.1"/>
    </source>
</evidence>
<accession>A0A9W8AI56</accession>
<evidence type="ECO:0000313" key="2">
    <source>
        <dbReference type="Proteomes" id="UP001150569"/>
    </source>
</evidence>
<dbReference type="EMBL" id="JANBPT010000016">
    <property type="protein sequence ID" value="KAJ1930066.1"/>
    <property type="molecule type" value="Genomic_DNA"/>
</dbReference>
<protein>
    <submittedName>
        <fullName evidence="1">Uncharacterized protein</fullName>
    </submittedName>
</protein>
<organism evidence="1 2">
    <name type="scientific">Tieghemiomyces parasiticus</name>
    <dbReference type="NCBI Taxonomy" id="78921"/>
    <lineage>
        <taxon>Eukaryota</taxon>
        <taxon>Fungi</taxon>
        <taxon>Fungi incertae sedis</taxon>
        <taxon>Zoopagomycota</taxon>
        <taxon>Kickxellomycotina</taxon>
        <taxon>Dimargaritomycetes</taxon>
        <taxon>Dimargaritales</taxon>
        <taxon>Dimargaritaceae</taxon>
        <taxon>Tieghemiomyces</taxon>
    </lineage>
</organism>
<proteinExistence type="predicted"/>
<dbReference type="AlphaFoldDB" id="A0A9W8AI56"/>